<dbReference type="AlphaFoldDB" id="A0AAV3Y0J6"/>
<feature type="compositionally biased region" description="Basic and acidic residues" evidence="1">
    <location>
        <begin position="71"/>
        <end position="84"/>
    </location>
</feature>
<feature type="compositionally biased region" description="Polar residues" evidence="1">
    <location>
        <begin position="51"/>
        <end position="69"/>
    </location>
</feature>
<sequence length="84" mass="9501">MLDSSGVEEPKRREEKWFAISRWPQVLLALTPTQFHSARCQNFKTSRNVSFHTGSLSSSITPVAQTQVEQGRARSEPSKPEGRE</sequence>
<evidence type="ECO:0000313" key="3">
    <source>
        <dbReference type="Proteomes" id="UP000735302"/>
    </source>
</evidence>
<dbReference type="Proteomes" id="UP000735302">
    <property type="component" value="Unassembled WGS sequence"/>
</dbReference>
<evidence type="ECO:0000313" key="2">
    <source>
        <dbReference type="EMBL" id="GFN76172.1"/>
    </source>
</evidence>
<proteinExistence type="predicted"/>
<protein>
    <submittedName>
        <fullName evidence="2">Uncharacterized protein</fullName>
    </submittedName>
</protein>
<keyword evidence="3" id="KW-1185">Reference proteome</keyword>
<accession>A0AAV3Y0J6</accession>
<reference evidence="2 3" key="1">
    <citation type="journal article" date="2021" name="Elife">
        <title>Chloroplast acquisition without the gene transfer in kleptoplastic sea slugs, Plakobranchus ocellatus.</title>
        <authorList>
            <person name="Maeda T."/>
            <person name="Takahashi S."/>
            <person name="Yoshida T."/>
            <person name="Shimamura S."/>
            <person name="Takaki Y."/>
            <person name="Nagai Y."/>
            <person name="Toyoda A."/>
            <person name="Suzuki Y."/>
            <person name="Arimoto A."/>
            <person name="Ishii H."/>
            <person name="Satoh N."/>
            <person name="Nishiyama T."/>
            <person name="Hasebe M."/>
            <person name="Maruyama T."/>
            <person name="Minagawa J."/>
            <person name="Obokata J."/>
            <person name="Shigenobu S."/>
        </authorList>
    </citation>
    <scope>NUCLEOTIDE SEQUENCE [LARGE SCALE GENOMIC DNA]</scope>
</reference>
<comment type="caution">
    <text evidence="2">The sequence shown here is derived from an EMBL/GenBank/DDBJ whole genome shotgun (WGS) entry which is preliminary data.</text>
</comment>
<feature type="region of interest" description="Disordered" evidence="1">
    <location>
        <begin position="51"/>
        <end position="84"/>
    </location>
</feature>
<dbReference type="EMBL" id="BLXT01000368">
    <property type="protein sequence ID" value="GFN76172.1"/>
    <property type="molecule type" value="Genomic_DNA"/>
</dbReference>
<name>A0AAV3Y0J6_9GAST</name>
<organism evidence="2 3">
    <name type="scientific">Plakobranchus ocellatus</name>
    <dbReference type="NCBI Taxonomy" id="259542"/>
    <lineage>
        <taxon>Eukaryota</taxon>
        <taxon>Metazoa</taxon>
        <taxon>Spiralia</taxon>
        <taxon>Lophotrochozoa</taxon>
        <taxon>Mollusca</taxon>
        <taxon>Gastropoda</taxon>
        <taxon>Heterobranchia</taxon>
        <taxon>Euthyneura</taxon>
        <taxon>Panpulmonata</taxon>
        <taxon>Sacoglossa</taxon>
        <taxon>Placobranchoidea</taxon>
        <taxon>Plakobranchidae</taxon>
        <taxon>Plakobranchus</taxon>
    </lineage>
</organism>
<gene>
    <name evidence="2" type="ORF">PoB_000267800</name>
</gene>
<evidence type="ECO:0000256" key="1">
    <source>
        <dbReference type="SAM" id="MobiDB-lite"/>
    </source>
</evidence>